<evidence type="ECO:0000256" key="2">
    <source>
        <dbReference type="ARBA" id="ARBA00008791"/>
    </source>
</evidence>
<dbReference type="CDD" id="cd00293">
    <property type="entry name" value="USP-like"/>
    <property type="match status" value="1"/>
</dbReference>
<dbReference type="Gene3D" id="3.40.50.12370">
    <property type="match status" value="1"/>
</dbReference>
<dbReference type="PRINTS" id="PR01438">
    <property type="entry name" value="UNVRSLSTRESS"/>
</dbReference>
<dbReference type="InterPro" id="IPR006015">
    <property type="entry name" value="Universal_stress_UspA"/>
</dbReference>
<gene>
    <name evidence="6" type="ORF">WNY77_08320</name>
</gene>
<evidence type="ECO:0000313" key="7">
    <source>
        <dbReference type="Proteomes" id="UP001461163"/>
    </source>
</evidence>
<comment type="subcellular location">
    <subcellularLocation>
        <location evidence="1">Cytoplasm</location>
    </subcellularLocation>
</comment>
<name>A0ABU9SU40_9ALTE</name>
<dbReference type="Proteomes" id="UP001461163">
    <property type="component" value="Unassembled WGS sequence"/>
</dbReference>
<organism evidence="6 7">
    <name type="scientific">Paraglaciecola mesophila</name>
    <dbReference type="NCBI Taxonomy" id="197222"/>
    <lineage>
        <taxon>Bacteria</taxon>
        <taxon>Pseudomonadati</taxon>
        <taxon>Pseudomonadota</taxon>
        <taxon>Gammaproteobacteria</taxon>
        <taxon>Alteromonadales</taxon>
        <taxon>Alteromonadaceae</taxon>
        <taxon>Paraglaciecola</taxon>
    </lineage>
</organism>
<comment type="caution">
    <text evidence="6">The sequence shown here is derived from an EMBL/GenBank/DDBJ whole genome shotgun (WGS) entry which is preliminary data.</text>
</comment>
<evidence type="ECO:0000259" key="5">
    <source>
        <dbReference type="Pfam" id="PF00582"/>
    </source>
</evidence>
<evidence type="ECO:0000313" key="6">
    <source>
        <dbReference type="EMBL" id="MEM5497392.1"/>
    </source>
</evidence>
<comment type="similarity">
    <text evidence="2">Belongs to the universal stress protein A family.</text>
</comment>
<dbReference type="RefSeq" id="WP_006993889.1">
    <property type="nucleotide sequence ID" value="NZ_JBBMQS010000004.1"/>
</dbReference>
<proteinExistence type="inferred from homology"/>
<accession>A0ABU9SU40</accession>
<feature type="domain" description="UspA" evidence="5">
    <location>
        <begin position="169"/>
        <end position="291"/>
    </location>
</feature>
<evidence type="ECO:0000256" key="4">
    <source>
        <dbReference type="ARBA" id="ARBA00037131"/>
    </source>
</evidence>
<dbReference type="SUPFAM" id="SSF52402">
    <property type="entry name" value="Adenine nucleotide alpha hydrolases-like"/>
    <property type="match status" value="2"/>
</dbReference>
<dbReference type="PANTHER" id="PTHR47892">
    <property type="entry name" value="UNIVERSAL STRESS PROTEIN E"/>
    <property type="match status" value="1"/>
</dbReference>
<keyword evidence="7" id="KW-1185">Reference proteome</keyword>
<dbReference type="Pfam" id="PF00582">
    <property type="entry name" value="Usp"/>
    <property type="match status" value="2"/>
</dbReference>
<dbReference type="InterPro" id="IPR006016">
    <property type="entry name" value="UspA"/>
</dbReference>
<evidence type="ECO:0000256" key="3">
    <source>
        <dbReference type="ARBA" id="ARBA00022490"/>
    </source>
</evidence>
<dbReference type="EMBL" id="JBBMQS010000004">
    <property type="protein sequence ID" value="MEM5497392.1"/>
    <property type="molecule type" value="Genomic_DNA"/>
</dbReference>
<sequence length="293" mass="32279">MNVKRILVIADRKDSSQKALAHAALMAKQFNASVHVAGFCYERLSVLDESMSKSDIDTAKQKIVQASQAWLDETVSESSLPVSTTDEMVWSKDIAAWVSKHCSTHQYDLIIKTGHRSEHAFYVPTDWQLLRSGNVPLLLVAEKKWRKKQTIMLTLDMASTKKTKQALNQKVIDAGKELANANNMPIHVCFSLALSPVLKDLGIIDKRKSLKDAKKKYIPKIQSMFGSQGIPEENIHIKVGYADKVVPSVASDVGAALVIMGSVGRKGLKAKMLGNTAESVLTLLKTDVLIIQP</sequence>
<protein>
    <submittedName>
        <fullName evidence="6">Universal stress protein</fullName>
    </submittedName>
</protein>
<keyword evidence="3" id="KW-0963">Cytoplasm</keyword>
<feature type="domain" description="UspA" evidence="5">
    <location>
        <begin position="3"/>
        <end position="140"/>
    </location>
</feature>
<evidence type="ECO:0000256" key="1">
    <source>
        <dbReference type="ARBA" id="ARBA00004496"/>
    </source>
</evidence>
<dbReference type="PANTHER" id="PTHR47892:SF1">
    <property type="entry name" value="UNIVERSAL STRESS PROTEIN E"/>
    <property type="match status" value="1"/>
</dbReference>
<comment type="function">
    <text evidence="4">Required for resistance to DNA-damaging agents.</text>
</comment>
<reference evidence="6 7" key="1">
    <citation type="submission" date="2024-03" db="EMBL/GenBank/DDBJ databases">
        <title>Community enrichment and isolation of bacterial strains for fucoidan degradation.</title>
        <authorList>
            <person name="Sichert A."/>
        </authorList>
    </citation>
    <scope>NUCLEOTIDE SEQUENCE [LARGE SCALE GENOMIC DNA]</scope>
    <source>
        <strain evidence="6 7">AS12</strain>
    </source>
</reference>